<dbReference type="KEGG" id="dpe:6589941"/>
<dbReference type="SUPFAM" id="SSF51735">
    <property type="entry name" value="NAD(P)-binding Rossmann-fold domains"/>
    <property type="match status" value="1"/>
</dbReference>
<dbReference type="HOGENOM" id="CLU_011405_5_0_1"/>
<gene>
    <name evidence="5" type="primary">Dper\GL11343</name>
    <name evidence="5" type="ORF">Dper_GL11343</name>
</gene>
<dbReference type="InterPro" id="IPR036291">
    <property type="entry name" value="NAD(P)-bd_dom_sf"/>
</dbReference>
<dbReference type="InterPro" id="IPR012301">
    <property type="entry name" value="Malic_N_dom"/>
</dbReference>
<evidence type="ECO:0000313" key="5">
    <source>
        <dbReference type="EMBL" id="EDW31859.1"/>
    </source>
</evidence>
<evidence type="ECO:0000313" key="6">
    <source>
        <dbReference type="Proteomes" id="UP000008744"/>
    </source>
</evidence>
<evidence type="ECO:0000256" key="2">
    <source>
        <dbReference type="PIRSR" id="PIRSR000106-2"/>
    </source>
</evidence>
<feature type="domain" description="Malic enzyme NAD-binding" evidence="3">
    <location>
        <begin position="313"/>
        <end position="562"/>
    </location>
</feature>
<dbReference type="SMR" id="B4GAA7"/>
<dbReference type="eggNOG" id="KOG1257">
    <property type="taxonomic scope" value="Eukaryota"/>
</dbReference>
<dbReference type="Gene3D" id="3.40.50.10380">
    <property type="entry name" value="Malic enzyme, N-terminal domain"/>
    <property type="match status" value="1"/>
</dbReference>
<dbReference type="PIRSF" id="PIRSF000106">
    <property type="entry name" value="ME"/>
    <property type="match status" value="1"/>
</dbReference>
<dbReference type="GO" id="GO:0004473">
    <property type="term" value="F:malate dehydrogenase (decarboxylating) (NADP+) activity"/>
    <property type="evidence" value="ECO:0007669"/>
    <property type="project" value="TreeGrafter"/>
</dbReference>
<sequence length="617" mass="70316">MTSPRSRKGPTQREKDELDCVTGDAREEQISRIPRELDNFWRMDPRFPTGLHNGHACLGSNLINKSLGFSDYERRVLSIHGMLPVAVRTMDEQVVACKMVLDQMTTRTQKYMYLHNLECTNRRLFYRLLQSDWDTYMPVLDSSHSDFLIKNFSLFYHRPQGMYITIKDLGHVGQVLRNWPRRAVRCVLVTNGACLLSVGDFGINAMANIMSKLHQNVVLGGIHPDFCLPLVLDVGTDNEDLLQDPLYMGLREHRTSRSNFHALFDEFALSVLQQFGPRTIILCKNFDAHNAIHQLKKYRDLQCLVDIEFQCQGACGLSGVIVANRLKRMEFKSNTFLFYGTNPMNIGMARLCLVFFKQEGLIEDAAHQRIWFFDEKGLVVGNRQGPHIPEVLQEFVNYGDPTDDLAMAIDLIRPNVLVGAGSQPNAFTKDVLRAMERSAEQPIIFAMSRPIENAECSAEDAFTYTKGRCIFISGSSIPRVKYANKWYQPGRSNSVYLQPGISQGILLSGMNNVPDETFLVAAERLACLVWPDDLAQRNVYPPMRKVQCINQRIAEAVFAYAFRKGLATLFPEPDNPTEYIKRNAYDSSYRTVASKVYCMEESVIATTESQKYYKHKI</sequence>
<dbReference type="EMBL" id="CH479181">
    <property type="protein sequence ID" value="EDW31859.1"/>
    <property type="molecule type" value="Genomic_DNA"/>
</dbReference>
<protein>
    <submittedName>
        <fullName evidence="5">GL11343</fullName>
    </submittedName>
</protein>
<dbReference type="GO" id="GO:0051287">
    <property type="term" value="F:NAD binding"/>
    <property type="evidence" value="ECO:0007669"/>
    <property type="project" value="InterPro"/>
</dbReference>
<reference evidence="5 6" key="1">
    <citation type="journal article" date="2007" name="Nature">
        <title>Evolution of genes and genomes on the Drosophila phylogeny.</title>
        <authorList>
            <consortium name="Drosophila 12 Genomes Consortium"/>
            <person name="Clark A.G."/>
            <person name="Eisen M.B."/>
            <person name="Smith D.R."/>
            <person name="Bergman C.M."/>
            <person name="Oliver B."/>
            <person name="Markow T.A."/>
            <person name="Kaufman T.C."/>
            <person name="Kellis M."/>
            <person name="Gelbart W."/>
            <person name="Iyer V.N."/>
            <person name="Pollard D.A."/>
            <person name="Sackton T.B."/>
            <person name="Larracuente A.M."/>
            <person name="Singh N.D."/>
            <person name="Abad J.P."/>
            <person name="Abt D.N."/>
            <person name="Adryan B."/>
            <person name="Aguade M."/>
            <person name="Akashi H."/>
            <person name="Anderson W.W."/>
            <person name="Aquadro C.F."/>
            <person name="Ardell D.H."/>
            <person name="Arguello R."/>
            <person name="Artieri C.G."/>
            <person name="Barbash D.A."/>
            <person name="Barker D."/>
            <person name="Barsanti P."/>
            <person name="Batterham P."/>
            <person name="Batzoglou S."/>
            <person name="Begun D."/>
            <person name="Bhutkar A."/>
            <person name="Blanco E."/>
            <person name="Bosak S.A."/>
            <person name="Bradley R.K."/>
            <person name="Brand A.D."/>
            <person name="Brent M.R."/>
            <person name="Brooks A.N."/>
            <person name="Brown R.H."/>
            <person name="Butlin R.K."/>
            <person name="Caggese C."/>
            <person name="Calvi B.R."/>
            <person name="Bernardo de Carvalho A."/>
            <person name="Caspi A."/>
            <person name="Castrezana S."/>
            <person name="Celniker S.E."/>
            <person name="Chang J.L."/>
            <person name="Chapple C."/>
            <person name="Chatterji S."/>
            <person name="Chinwalla A."/>
            <person name="Civetta A."/>
            <person name="Clifton S.W."/>
            <person name="Comeron J.M."/>
            <person name="Costello J.C."/>
            <person name="Coyne J.A."/>
            <person name="Daub J."/>
            <person name="David R.G."/>
            <person name="Delcher A.L."/>
            <person name="Delehaunty K."/>
            <person name="Do C.B."/>
            <person name="Ebling H."/>
            <person name="Edwards K."/>
            <person name="Eickbush T."/>
            <person name="Evans J.D."/>
            <person name="Filipski A."/>
            <person name="Findeiss S."/>
            <person name="Freyhult E."/>
            <person name="Fulton L."/>
            <person name="Fulton R."/>
            <person name="Garcia A.C."/>
            <person name="Gardiner A."/>
            <person name="Garfield D.A."/>
            <person name="Garvin B.E."/>
            <person name="Gibson G."/>
            <person name="Gilbert D."/>
            <person name="Gnerre S."/>
            <person name="Godfrey J."/>
            <person name="Good R."/>
            <person name="Gotea V."/>
            <person name="Gravely B."/>
            <person name="Greenberg A.J."/>
            <person name="Griffiths-Jones S."/>
            <person name="Gross S."/>
            <person name="Guigo R."/>
            <person name="Gustafson E.A."/>
            <person name="Haerty W."/>
            <person name="Hahn M.W."/>
            <person name="Halligan D.L."/>
            <person name="Halpern A.L."/>
            <person name="Halter G.M."/>
            <person name="Han M.V."/>
            <person name="Heger A."/>
            <person name="Hillier L."/>
            <person name="Hinrichs A.S."/>
            <person name="Holmes I."/>
            <person name="Hoskins R.A."/>
            <person name="Hubisz M.J."/>
            <person name="Hultmark D."/>
            <person name="Huntley M.A."/>
            <person name="Jaffe D.B."/>
            <person name="Jagadeeshan S."/>
            <person name="Jeck W.R."/>
            <person name="Johnson J."/>
            <person name="Jones C.D."/>
            <person name="Jordan W.C."/>
            <person name="Karpen G.H."/>
            <person name="Kataoka E."/>
            <person name="Keightley P.D."/>
            <person name="Kheradpour P."/>
            <person name="Kirkness E.F."/>
            <person name="Koerich L.B."/>
            <person name="Kristiansen K."/>
            <person name="Kudrna D."/>
            <person name="Kulathinal R.J."/>
            <person name="Kumar S."/>
            <person name="Kwok R."/>
            <person name="Lander E."/>
            <person name="Langley C.H."/>
            <person name="Lapoint R."/>
            <person name="Lazzaro B.P."/>
            <person name="Lee S.J."/>
            <person name="Levesque L."/>
            <person name="Li R."/>
            <person name="Lin C.F."/>
            <person name="Lin M.F."/>
            <person name="Lindblad-Toh K."/>
            <person name="Llopart A."/>
            <person name="Long M."/>
            <person name="Low L."/>
            <person name="Lozovsky E."/>
            <person name="Lu J."/>
            <person name="Luo M."/>
            <person name="Machado C.A."/>
            <person name="Makalowski W."/>
            <person name="Marzo M."/>
            <person name="Matsuda M."/>
            <person name="Matzkin L."/>
            <person name="McAllister B."/>
            <person name="McBride C.S."/>
            <person name="McKernan B."/>
            <person name="McKernan K."/>
            <person name="Mendez-Lago M."/>
            <person name="Minx P."/>
            <person name="Mollenhauer M.U."/>
            <person name="Montooth K."/>
            <person name="Mount S.M."/>
            <person name="Mu X."/>
            <person name="Myers E."/>
            <person name="Negre B."/>
            <person name="Newfeld S."/>
            <person name="Nielsen R."/>
            <person name="Noor M.A."/>
            <person name="O'Grady P."/>
            <person name="Pachter L."/>
            <person name="Papaceit M."/>
            <person name="Parisi M.J."/>
            <person name="Parisi M."/>
            <person name="Parts L."/>
            <person name="Pedersen J.S."/>
            <person name="Pesole G."/>
            <person name="Phillippy A.M."/>
            <person name="Ponting C.P."/>
            <person name="Pop M."/>
            <person name="Porcelli D."/>
            <person name="Powell J.R."/>
            <person name="Prohaska S."/>
            <person name="Pruitt K."/>
            <person name="Puig M."/>
            <person name="Quesneville H."/>
            <person name="Ram K.R."/>
            <person name="Rand D."/>
            <person name="Rasmussen M.D."/>
            <person name="Reed L.K."/>
            <person name="Reenan R."/>
            <person name="Reily A."/>
            <person name="Remington K.A."/>
            <person name="Rieger T.T."/>
            <person name="Ritchie M.G."/>
            <person name="Robin C."/>
            <person name="Rogers Y.H."/>
            <person name="Rohde C."/>
            <person name="Rozas J."/>
            <person name="Rubenfield M.J."/>
            <person name="Ruiz A."/>
            <person name="Russo S."/>
            <person name="Salzberg S.L."/>
            <person name="Sanchez-Gracia A."/>
            <person name="Saranga D.J."/>
            <person name="Sato H."/>
            <person name="Schaeffer S.W."/>
            <person name="Schatz M.C."/>
            <person name="Schlenke T."/>
            <person name="Schwartz R."/>
            <person name="Segarra C."/>
            <person name="Singh R.S."/>
            <person name="Sirot L."/>
            <person name="Sirota M."/>
            <person name="Sisneros N.B."/>
            <person name="Smith C.D."/>
            <person name="Smith T.F."/>
            <person name="Spieth J."/>
            <person name="Stage D.E."/>
            <person name="Stark A."/>
            <person name="Stephan W."/>
            <person name="Strausberg R.L."/>
            <person name="Strempel S."/>
            <person name="Sturgill D."/>
            <person name="Sutton G."/>
            <person name="Sutton G.G."/>
            <person name="Tao W."/>
            <person name="Teichmann S."/>
            <person name="Tobari Y.N."/>
            <person name="Tomimura Y."/>
            <person name="Tsolas J.M."/>
            <person name="Valente V.L."/>
            <person name="Venter E."/>
            <person name="Venter J.C."/>
            <person name="Vicario S."/>
            <person name="Vieira F.G."/>
            <person name="Vilella A.J."/>
            <person name="Villasante A."/>
            <person name="Walenz B."/>
            <person name="Wang J."/>
            <person name="Wasserman M."/>
            <person name="Watts T."/>
            <person name="Wilson D."/>
            <person name="Wilson R.K."/>
            <person name="Wing R.A."/>
            <person name="Wolfner M.F."/>
            <person name="Wong A."/>
            <person name="Wong G.K."/>
            <person name="Wu C.I."/>
            <person name="Wu G."/>
            <person name="Yamamoto D."/>
            <person name="Yang H.P."/>
            <person name="Yang S.P."/>
            <person name="Yorke J.A."/>
            <person name="Yoshida K."/>
            <person name="Zdobnov E."/>
            <person name="Zhang P."/>
            <person name="Zhang Y."/>
            <person name="Zimin A.V."/>
            <person name="Baldwin J."/>
            <person name="Abdouelleil A."/>
            <person name="Abdulkadir J."/>
            <person name="Abebe A."/>
            <person name="Abera B."/>
            <person name="Abreu J."/>
            <person name="Acer S.C."/>
            <person name="Aftuck L."/>
            <person name="Alexander A."/>
            <person name="An P."/>
            <person name="Anderson E."/>
            <person name="Anderson S."/>
            <person name="Arachi H."/>
            <person name="Azer M."/>
            <person name="Bachantsang P."/>
            <person name="Barry A."/>
            <person name="Bayul T."/>
            <person name="Berlin A."/>
            <person name="Bessette D."/>
            <person name="Bloom T."/>
            <person name="Blye J."/>
            <person name="Boguslavskiy L."/>
            <person name="Bonnet C."/>
            <person name="Boukhgalter B."/>
            <person name="Bourzgui I."/>
            <person name="Brown A."/>
            <person name="Cahill P."/>
            <person name="Channer S."/>
            <person name="Cheshatsang Y."/>
            <person name="Chuda L."/>
            <person name="Citroen M."/>
            <person name="Collymore A."/>
            <person name="Cooke P."/>
            <person name="Costello M."/>
            <person name="D'Aco K."/>
            <person name="Daza R."/>
            <person name="De Haan G."/>
            <person name="DeGray S."/>
            <person name="DeMaso C."/>
            <person name="Dhargay N."/>
            <person name="Dooley K."/>
            <person name="Dooley E."/>
            <person name="Doricent M."/>
            <person name="Dorje P."/>
            <person name="Dorjee K."/>
            <person name="Dupes A."/>
            <person name="Elong R."/>
            <person name="Falk J."/>
            <person name="Farina A."/>
            <person name="Faro S."/>
            <person name="Ferguson D."/>
            <person name="Fisher S."/>
            <person name="Foley C.D."/>
            <person name="Franke A."/>
            <person name="Friedrich D."/>
            <person name="Gadbois L."/>
            <person name="Gearin G."/>
            <person name="Gearin C.R."/>
            <person name="Giannoukos G."/>
            <person name="Goode T."/>
            <person name="Graham J."/>
            <person name="Grandbois E."/>
            <person name="Grewal S."/>
            <person name="Gyaltsen K."/>
            <person name="Hafez N."/>
            <person name="Hagos B."/>
            <person name="Hall J."/>
            <person name="Henson C."/>
            <person name="Hollinger A."/>
            <person name="Honan T."/>
            <person name="Huard M.D."/>
            <person name="Hughes L."/>
            <person name="Hurhula B."/>
            <person name="Husby M.E."/>
            <person name="Kamat A."/>
            <person name="Kanga B."/>
            <person name="Kashin S."/>
            <person name="Khazanovich D."/>
            <person name="Kisner P."/>
            <person name="Lance K."/>
            <person name="Lara M."/>
            <person name="Lee W."/>
            <person name="Lennon N."/>
            <person name="Letendre F."/>
            <person name="LeVine R."/>
            <person name="Lipovsky A."/>
            <person name="Liu X."/>
            <person name="Liu J."/>
            <person name="Liu S."/>
            <person name="Lokyitsang T."/>
            <person name="Lokyitsang Y."/>
            <person name="Lubonja R."/>
            <person name="Lui A."/>
            <person name="MacDonald P."/>
            <person name="Magnisalis V."/>
            <person name="Maru K."/>
            <person name="Matthews C."/>
            <person name="McCusker W."/>
            <person name="McDonough S."/>
            <person name="Mehta T."/>
            <person name="Meldrim J."/>
            <person name="Meneus L."/>
            <person name="Mihai O."/>
            <person name="Mihalev A."/>
            <person name="Mihova T."/>
            <person name="Mittelman R."/>
            <person name="Mlenga V."/>
            <person name="Montmayeur A."/>
            <person name="Mulrain L."/>
            <person name="Navidi A."/>
            <person name="Naylor J."/>
            <person name="Negash T."/>
            <person name="Nguyen T."/>
            <person name="Nguyen N."/>
            <person name="Nicol R."/>
            <person name="Norbu C."/>
            <person name="Norbu N."/>
            <person name="Novod N."/>
            <person name="O'Neill B."/>
            <person name="Osman S."/>
            <person name="Markiewicz E."/>
            <person name="Oyono O.L."/>
            <person name="Patti C."/>
            <person name="Phunkhang P."/>
            <person name="Pierre F."/>
            <person name="Priest M."/>
            <person name="Raghuraman S."/>
            <person name="Rege F."/>
            <person name="Reyes R."/>
            <person name="Rise C."/>
            <person name="Rogov P."/>
            <person name="Ross K."/>
            <person name="Ryan E."/>
            <person name="Settipalli S."/>
            <person name="Shea T."/>
            <person name="Sherpa N."/>
            <person name="Shi L."/>
            <person name="Shih D."/>
            <person name="Sparrow T."/>
            <person name="Spaulding J."/>
            <person name="Stalker J."/>
            <person name="Stange-Thomann N."/>
            <person name="Stavropoulos S."/>
            <person name="Stone C."/>
            <person name="Strader C."/>
            <person name="Tesfaye S."/>
            <person name="Thomson T."/>
            <person name="Thoulutsang Y."/>
            <person name="Thoulutsang D."/>
            <person name="Topham K."/>
            <person name="Topping I."/>
            <person name="Tsamla T."/>
            <person name="Vassiliev H."/>
            <person name="Vo A."/>
            <person name="Wangchuk T."/>
            <person name="Wangdi T."/>
            <person name="Weiand M."/>
            <person name="Wilkinson J."/>
            <person name="Wilson A."/>
            <person name="Yadav S."/>
            <person name="Young G."/>
            <person name="Yu Q."/>
            <person name="Zembek L."/>
            <person name="Zhong D."/>
            <person name="Zimmer A."/>
            <person name="Zwirko Z."/>
            <person name="Jaffe D.B."/>
            <person name="Alvarez P."/>
            <person name="Brockman W."/>
            <person name="Butler J."/>
            <person name="Chin C."/>
            <person name="Gnerre S."/>
            <person name="Grabherr M."/>
            <person name="Kleber M."/>
            <person name="Mauceli E."/>
            <person name="MacCallum I."/>
        </authorList>
    </citation>
    <scope>NUCLEOTIDE SEQUENCE [LARGE SCALE GENOMIC DNA]</scope>
    <source>
        <strain evidence="6">MSH-3 / Tucson 14011-0111.49</strain>
    </source>
</reference>
<name>B4GAA7_DROPE</name>
<dbReference type="GO" id="GO:0005739">
    <property type="term" value="C:mitochondrion"/>
    <property type="evidence" value="ECO:0007669"/>
    <property type="project" value="TreeGrafter"/>
</dbReference>
<dbReference type="InterPro" id="IPR012302">
    <property type="entry name" value="Malic_NAD-bd"/>
</dbReference>
<dbReference type="Proteomes" id="UP000008744">
    <property type="component" value="Unassembled WGS sequence"/>
</dbReference>
<evidence type="ECO:0000259" key="3">
    <source>
        <dbReference type="SMART" id="SM00919"/>
    </source>
</evidence>
<dbReference type="PANTHER" id="PTHR23406:SF80">
    <property type="entry name" value="GH17657P-RELATED"/>
    <property type="match status" value="1"/>
</dbReference>
<keyword evidence="6" id="KW-1185">Reference proteome</keyword>
<proteinExistence type="inferred from homology"/>
<dbReference type="Gene3D" id="3.40.50.720">
    <property type="entry name" value="NAD(P)-binding Rossmann-like Domain"/>
    <property type="match status" value="1"/>
</dbReference>
<dbReference type="InterPro" id="IPR046346">
    <property type="entry name" value="Aminoacid_DH-like_N_sf"/>
</dbReference>
<dbReference type="SUPFAM" id="SSF53223">
    <property type="entry name" value="Aminoacid dehydrogenase-like, N-terminal domain"/>
    <property type="match status" value="1"/>
</dbReference>
<organism evidence="6">
    <name type="scientific">Drosophila persimilis</name>
    <name type="common">Fruit fly</name>
    <dbReference type="NCBI Taxonomy" id="7234"/>
    <lineage>
        <taxon>Eukaryota</taxon>
        <taxon>Metazoa</taxon>
        <taxon>Ecdysozoa</taxon>
        <taxon>Arthropoda</taxon>
        <taxon>Hexapoda</taxon>
        <taxon>Insecta</taxon>
        <taxon>Pterygota</taxon>
        <taxon>Neoptera</taxon>
        <taxon>Endopterygota</taxon>
        <taxon>Diptera</taxon>
        <taxon>Brachycera</taxon>
        <taxon>Muscomorpha</taxon>
        <taxon>Ephydroidea</taxon>
        <taxon>Drosophilidae</taxon>
        <taxon>Drosophila</taxon>
        <taxon>Sophophora</taxon>
    </lineage>
</organism>
<dbReference type="PRINTS" id="PR00072">
    <property type="entry name" value="MALOXRDTASE"/>
</dbReference>
<dbReference type="GO" id="GO:0006108">
    <property type="term" value="P:malate metabolic process"/>
    <property type="evidence" value="ECO:0007669"/>
    <property type="project" value="TreeGrafter"/>
</dbReference>
<dbReference type="Pfam" id="PF03949">
    <property type="entry name" value="Malic_M"/>
    <property type="match status" value="1"/>
</dbReference>
<dbReference type="AlphaFoldDB" id="B4GAA7"/>
<dbReference type="InterPro" id="IPR037062">
    <property type="entry name" value="Malic_N_dom_sf"/>
</dbReference>
<evidence type="ECO:0000259" key="4">
    <source>
        <dbReference type="SMART" id="SM01274"/>
    </source>
</evidence>
<dbReference type="PANTHER" id="PTHR23406">
    <property type="entry name" value="MALIC ENZYME-RELATED"/>
    <property type="match status" value="1"/>
</dbReference>
<evidence type="ECO:0000256" key="1">
    <source>
        <dbReference type="ARBA" id="ARBA00008785"/>
    </source>
</evidence>
<feature type="domain" description="Malic enzyme N-terminal" evidence="4">
    <location>
        <begin position="118"/>
        <end position="299"/>
    </location>
</feature>
<dbReference type="PhylomeDB" id="B4GAA7"/>
<accession>B4GAA7</accession>
<dbReference type="OMA" id="VYPPMRK"/>
<comment type="similarity">
    <text evidence="1">Belongs to the malic enzymes family.</text>
</comment>
<dbReference type="NCBIfam" id="NF010052">
    <property type="entry name" value="PRK13529.1"/>
    <property type="match status" value="1"/>
</dbReference>
<dbReference type="OrthoDB" id="5365701at2759"/>
<dbReference type="Pfam" id="PF00390">
    <property type="entry name" value="malic"/>
    <property type="match status" value="1"/>
</dbReference>
<dbReference type="InterPro" id="IPR001891">
    <property type="entry name" value="Malic_OxRdtase"/>
</dbReference>
<dbReference type="SMART" id="SM00919">
    <property type="entry name" value="Malic_M"/>
    <property type="match status" value="1"/>
</dbReference>
<feature type="binding site" evidence="2">
    <location>
        <position position="493"/>
    </location>
    <ligand>
        <name>(S)-malate</name>
        <dbReference type="ChEBI" id="CHEBI:15589"/>
    </ligand>
</feature>
<dbReference type="SMART" id="SM01274">
    <property type="entry name" value="malic"/>
    <property type="match status" value="1"/>
</dbReference>
<dbReference type="STRING" id="7234.B4GAA7"/>